<evidence type="ECO:0000313" key="2">
    <source>
        <dbReference type="EMBL" id="NDK92627.1"/>
    </source>
</evidence>
<evidence type="ECO:0000313" key="3">
    <source>
        <dbReference type="Proteomes" id="UP000466307"/>
    </source>
</evidence>
<dbReference type="Proteomes" id="UP000466307">
    <property type="component" value="Unassembled WGS sequence"/>
</dbReference>
<keyword evidence="3" id="KW-1185">Reference proteome</keyword>
<dbReference type="InterPro" id="IPR046482">
    <property type="entry name" value="DUF6575"/>
</dbReference>
<dbReference type="EMBL" id="JAADZU010000154">
    <property type="protein sequence ID" value="NDK92627.1"/>
    <property type="molecule type" value="Genomic_DNA"/>
</dbReference>
<comment type="caution">
    <text evidence="2">The sequence shown here is derived from an EMBL/GenBank/DDBJ whole genome shotgun (WGS) entry which is preliminary data.</text>
</comment>
<name>A0A7K3LYR8_9ACTN</name>
<reference evidence="2 3" key="1">
    <citation type="submission" date="2020-01" db="EMBL/GenBank/DDBJ databases">
        <title>Investigation of new actinobacteria for the biodesulphurisation of diesel fuel.</title>
        <authorList>
            <person name="Athi Narayanan S.M."/>
        </authorList>
    </citation>
    <scope>NUCLEOTIDE SEQUENCE [LARGE SCALE GENOMIC DNA]</scope>
    <source>
        <strain evidence="2 3">213E</strain>
    </source>
</reference>
<feature type="domain" description="DUF6575" evidence="1">
    <location>
        <begin position="2"/>
        <end position="143"/>
    </location>
</feature>
<dbReference type="AlphaFoldDB" id="A0A7K3LYR8"/>
<accession>A0A7K3LYR8</accession>
<proteinExistence type="predicted"/>
<dbReference type="Pfam" id="PF20215">
    <property type="entry name" value="DUF6575"/>
    <property type="match status" value="1"/>
</dbReference>
<evidence type="ECO:0000259" key="1">
    <source>
        <dbReference type="Pfam" id="PF20215"/>
    </source>
</evidence>
<protein>
    <recommendedName>
        <fullName evidence="1">DUF6575 domain-containing protein</fullName>
    </recommendedName>
</protein>
<gene>
    <name evidence="2" type="ORF">GYA93_24245</name>
</gene>
<sequence>MYLAEWAGENDNYGDDWLFVPLTPERLGAVRSGGFPVRQAFTNPEEQVYSVSTYYDDGRRDEIQVIDAELITDDMLPASDFSLDLYTATKPPAVDRTELARRSRAENRTRLRIELDQPDMRRTEANTRDVGEILVGLQRLLDNVGLSKEVGPKSHARGPIPPRVSRKMASEVVELSAASFVVEIAATEFDDLFGQSLFADASREILSVLDPQLDRSAIAEHMSQLGPRAAKSFRRFVETLSSANSSVDIAGVGQEFSYTNAELSEERIAFLETILNAISPDEEVESIEGEMTLYAFDSDRFTFGLRDIEGKTYHGTVEEQARAHVQNPTINRQYRATVVAFSSLDDVIGENKISHRLRQLVPLDDGSGDG</sequence>
<organism evidence="2 3">
    <name type="scientific">Gordonia desulfuricans</name>
    <dbReference type="NCBI Taxonomy" id="89051"/>
    <lineage>
        <taxon>Bacteria</taxon>
        <taxon>Bacillati</taxon>
        <taxon>Actinomycetota</taxon>
        <taxon>Actinomycetes</taxon>
        <taxon>Mycobacteriales</taxon>
        <taxon>Gordoniaceae</taxon>
        <taxon>Gordonia</taxon>
    </lineage>
</organism>